<evidence type="ECO:0000313" key="2">
    <source>
        <dbReference type="EMBL" id="EAT34880.1"/>
    </source>
</evidence>
<sequence>ISREENDDNSTQHNNHHHPHHLHHHHGHGHNRGSKVPFNGYTSEEYLDRLEPNGNIPVDKTYNKRKSNLPSQSTLDQCWM</sequence>
<evidence type="ECO:0000256" key="1">
    <source>
        <dbReference type="SAM" id="MobiDB-lite"/>
    </source>
</evidence>
<dbReference type="eggNOG" id="KOG0594">
    <property type="taxonomic scope" value="Eukaryota"/>
</dbReference>
<dbReference type="PaxDb" id="7159-AAEL012914-PA"/>
<proteinExistence type="predicted"/>
<accession>Q16KQ2</accession>
<dbReference type="HOGENOM" id="CLU_2596827_0_0_1"/>
<dbReference type="EMBL" id="CH477944">
    <property type="protein sequence ID" value="EAT34880.1"/>
    <property type="molecule type" value="Genomic_DNA"/>
</dbReference>
<organism evidence="2 3">
    <name type="scientific">Aedes aegypti</name>
    <name type="common">Yellowfever mosquito</name>
    <name type="synonym">Culex aegypti</name>
    <dbReference type="NCBI Taxonomy" id="7159"/>
    <lineage>
        <taxon>Eukaryota</taxon>
        <taxon>Metazoa</taxon>
        <taxon>Ecdysozoa</taxon>
        <taxon>Arthropoda</taxon>
        <taxon>Hexapoda</taxon>
        <taxon>Insecta</taxon>
        <taxon>Pterygota</taxon>
        <taxon>Neoptera</taxon>
        <taxon>Endopterygota</taxon>
        <taxon>Diptera</taxon>
        <taxon>Nematocera</taxon>
        <taxon>Culicoidea</taxon>
        <taxon>Culicidae</taxon>
        <taxon>Culicinae</taxon>
        <taxon>Aedini</taxon>
        <taxon>Aedes</taxon>
        <taxon>Stegomyia</taxon>
    </lineage>
</organism>
<evidence type="ECO:0000313" key="3">
    <source>
        <dbReference type="Proteomes" id="UP000682892"/>
    </source>
</evidence>
<name>Q16KQ2_AEDAE</name>
<reference evidence="2" key="3">
    <citation type="submission" date="2012-09" db="EMBL/GenBank/DDBJ databases">
        <authorList>
            <consortium name="VectorBase"/>
        </authorList>
    </citation>
    <scope>NUCLEOTIDE SEQUENCE</scope>
    <source>
        <strain evidence="2">Liverpool</strain>
    </source>
</reference>
<feature type="region of interest" description="Disordered" evidence="1">
    <location>
        <begin position="1"/>
        <end position="80"/>
    </location>
</feature>
<dbReference type="STRING" id="7159.Q16KQ2"/>
<feature type="non-terminal residue" evidence="2">
    <location>
        <position position="80"/>
    </location>
</feature>
<dbReference type="VEuPathDB" id="VectorBase:AAEL012914"/>
<dbReference type="Proteomes" id="UP000682892">
    <property type="component" value="Unassembled WGS sequence"/>
</dbReference>
<reference evidence="2" key="2">
    <citation type="journal article" date="2007" name="Science">
        <title>Genome sequence of Aedes aegypti, a major arbovirus vector.</title>
        <authorList>
            <person name="Nene V."/>
            <person name="Wortman J.R."/>
            <person name="Lawson D."/>
            <person name="Haas B."/>
            <person name="Kodira C."/>
            <person name="Tu Z.J."/>
            <person name="Loftus B."/>
            <person name="Xi Z."/>
            <person name="Megy K."/>
            <person name="Grabherr M."/>
            <person name="Ren Q."/>
            <person name="Zdobnov E.M."/>
            <person name="Lobo N.F."/>
            <person name="Campbell K.S."/>
            <person name="Brown S.E."/>
            <person name="Bonaldo M.F."/>
            <person name="Zhu J."/>
            <person name="Sinkins S.P."/>
            <person name="Hogenkamp D.G."/>
            <person name="Amedeo P."/>
            <person name="Arensburger P."/>
            <person name="Atkinson P.W."/>
            <person name="Bidwell S."/>
            <person name="Biedler J."/>
            <person name="Birney E."/>
            <person name="Bruggner R.V."/>
            <person name="Costas J."/>
            <person name="Coy M.R."/>
            <person name="Crabtree J."/>
            <person name="Crawford M."/>
            <person name="Debruyn B."/>
            <person name="Decaprio D."/>
            <person name="Eiglmeier K."/>
            <person name="Eisenstadt E."/>
            <person name="El-Dorry H."/>
            <person name="Gelbart W.M."/>
            <person name="Gomes S.L."/>
            <person name="Hammond M."/>
            <person name="Hannick L.I."/>
            <person name="Hogan J.R."/>
            <person name="Holmes M.H."/>
            <person name="Jaffe D."/>
            <person name="Johnston J.S."/>
            <person name="Kennedy R.C."/>
            <person name="Koo H."/>
            <person name="Kravitz S."/>
            <person name="Kriventseva E.V."/>
            <person name="Kulp D."/>
            <person name="Labutti K."/>
            <person name="Lee E."/>
            <person name="Li S."/>
            <person name="Lovin D.D."/>
            <person name="Mao C."/>
            <person name="Mauceli E."/>
            <person name="Menck C.F."/>
            <person name="Miller J.R."/>
            <person name="Montgomery P."/>
            <person name="Mori A."/>
            <person name="Nascimento A.L."/>
            <person name="Naveira H.F."/>
            <person name="Nusbaum C."/>
            <person name="O'leary S."/>
            <person name="Orvis J."/>
            <person name="Pertea M."/>
            <person name="Quesneville H."/>
            <person name="Reidenbach K.R."/>
            <person name="Rogers Y.H."/>
            <person name="Roth C.W."/>
            <person name="Schneider J.R."/>
            <person name="Schatz M."/>
            <person name="Shumway M."/>
            <person name="Stanke M."/>
            <person name="Stinson E.O."/>
            <person name="Tubio J.M."/>
            <person name="Vanzee J.P."/>
            <person name="Verjovski-Almeida S."/>
            <person name="Werner D."/>
            <person name="White O."/>
            <person name="Wyder S."/>
            <person name="Zeng Q."/>
            <person name="Zhao Q."/>
            <person name="Zhao Y."/>
            <person name="Hill C.A."/>
            <person name="Raikhel A.S."/>
            <person name="Soares M.B."/>
            <person name="Knudson D.L."/>
            <person name="Lee N.H."/>
            <person name="Galagan J."/>
            <person name="Salzberg S.L."/>
            <person name="Paulsen I.T."/>
            <person name="Dimopoulos G."/>
            <person name="Collins F.H."/>
            <person name="Birren B."/>
            <person name="Fraser-Liggett C.M."/>
            <person name="Severson D.W."/>
        </authorList>
    </citation>
    <scope>NUCLEOTIDE SEQUENCE [LARGE SCALE GENOMIC DNA]</scope>
    <source>
        <strain evidence="2">Liverpool</strain>
    </source>
</reference>
<feature type="non-terminal residue" evidence="2">
    <location>
        <position position="1"/>
    </location>
</feature>
<dbReference type="AlphaFoldDB" id="Q16KQ2"/>
<feature type="compositionally biased region" description="Basic residues" evidence="1">
    <location>
        <begin position="14"/>
        <end position="33"/>
    </location>
</feature>
<feature type="compositionally biased region" description="Polar residues" evidence="1">
    <location>
        <begin position="68"/>
        <end position="80"/>
    </location>
</feature>
<reference evidence="2" key="1">
    <citation type="submission" date="2005-10" db="EMBL/GenBank/DDBJ databases">
        <authorList>
            <person name="Loftus B.J."/>
            <person name="Nene V.M."/>
            <person name="Hannick L.I."/>
            <person name="Bidwell S."/>
            <person name="Haas B."/>
            <person name="Amedeo P."/>
            <person name="Orvis J."/>
            <person name="Wortman J.R."/>
            <person name="White O.R."/>
            <person name="Salzberg S."/>
            <person name="Shumway M."/>
            <person name="Koo H."/>
            <person name="Zhao Y."/>
            <person name="Holmes M."/>
            <person name="Miller J."/>
            <person name="Schatz M."/>
            <person name="Pop M."/>
            <person name="Pai G."/>
            <person name="Utterback T."/>
            <person name="Rogers Y.-H."/>
            <person name="Kravitz S."/>
            <person name="Fraser C.M."/>
        </authorList>
    </citation>
    <scope>NUCLEOTIDE SEQUENCE</scope>
    <source>
        <strain evidence="2">Liverpool</strain>
    </source>
</reference>
<protein>
    <submittedName>
        <fullName evidence="2">AAEL012914-PA</fullName>
    </submittedName>
</protein>
<gene>
    <name evidence="2" type="ORF">AaeL_AAEL012914</name>
</gene>